<protein>
    <recommendedName>
        <fullName evidence="3">Orc1-like AAA ATPase domain-containing protein</fullName>
    </recommendedName>
</protein>
<dbReference type="Gene3D" id="3.40.50.300">
    <property type="entry name" value="P-loop containing nucleotide triphosphate hydrolases"/>
    <property type="match status" value="1"/>
</dbReference>
<evidence type="ECO:0000256" key="1">
    <source>
        <dbReference type="ARBA" id="ARBA00022741"/>
    </source>
</evidence>
<evidence type="ECO:0000313" key="5">
    <source>
        <dbReference type="Proteomes" id="UP001500618"/>
    </source>
</evidence>
<dbReference type="InterPro" id="IPR027417">
    <property type="entry name" value="P-loop_NTPase"/>
</dbReference>
<keyword evidence="2" id="KW-0067">ATP-binding</keyword>
<evidence type="ECO:0000256" key="2">
    <source>
        <dbReference type="ARBA" id="ARBA00022840"/>
    </source>
</evidence>
<dbReference type="SUPFAM" id="SSF52540">
    <property type="entry name" value="P-loop containing nucleoside triphosphate hydrolases"/>
    <property type="match status" value="1"/>
</dbReference>
<accession>A0ABN2GL86</accession>
<evidence type="ECO:0000313" key="4">
    <source>
        <dbReference type="EMBL" id="GAA1673044.1"/>
    </source>
</evidence>
<evidence type="ECO:0000259" key="3">
    <source>
        <dbReference type="Pfam" id="PF13191"/>
    </source>
</evidence>
<reference evidence="4 5" key="1">
    <citation type="journal article" date="2019" name="Int. J. Syst. Evol. Microbiol.">
        <title>The Global Catalogue of Microorganisms (GCM) 10K type strain sequencing project: providing services to taxonomists for standard genome sequencing and annotation.</title>
        <authorList>
            <consortium name="The Broad Institute Genomics Platform"/>
            <consortium name="The Broad Institute Genome Sequencing Center for Infectious Disease"/>
            <person name="Wu L."/>
            <person name="Ma J."/>
        </authorList>
    </citation>
    <scope>NUCLEOTIDE SEQUENCE [LARGE SCALE GENOMIC DNA]</scope>
    <source>
        <strain evidence="4 5">JCM 14718</strain>
    </source>
</reference>
<comment type="caution">
    <text evidence="4">The sequence shown here is derived from an EMBL/GenBank/DDBJ whole genome shotgun (WGS) entry which is preliminary data.</text>
</comment>
<dbReference type="EMBL" id="BAAANY010000008">
    <property type="protein sequence ID" value="GAA1673044.1"/>
    <property type="molecule type" value="Genomic_DNA"/>
</dbReference>
<dbReference type="PANTHER" id="PTHR16305">
    <property type="entry name" value="TESTICULAR SOLUBLE ADENYLYL CYCLASE"/>
    <property type="match status" value="1"/>
</dbReference>
<dbReference type="Proteomes" id="UP001500618">
    <property type="component" value="Unassembled WGS sequence"/>
</dbReference>
<gene>
    <name evidence="4" type="ORF">GCM10009765_22950</name>
</gene>
<keyword evidence="5" id="KW-1185">Reference proteome</keyword>
<keyword evidence="1" id="KW-0547">Nucleotide-binding</keyword>
<dbReference type="InterPro" id="IPR041664">
    <property type="entry name" value="AAA_16"/>
</dbReference>
<sequence length="269" mass="29367">MTTRRLVGRERELVALEEALAAAERGHGQIVLVSGEAGIGKSRFATEVADLARERGFAVLEGRAYPLYAGLAYAPVVEALLAHLTVRPEPEVEEIFAGLPDLGRLIPHPALPIPMPVGDPELETTRMFIAVSRLVERLLQRQPMMLFVDDLHWADRGTVELVHYLARSTATKRLLVLGTYRDGALSDGLRLLVTYARRTDPRCEVRLPPLTAAEVTQLVDVVLGHRPSAELGHAINQRAKGVPLFATTLAETHVGRAAVSPGLPVVIRE</sequence>
<dbReference type="RefSeq" id="WP_279580574.1">
    <property type="nucleotide sequence ID" value="NZ_BAAANY010000008.1"/>
</dbReference>
<name>A0ABN2GL86_9ACTN</name>
<feature type="domain" description="Orc1-like AAA ATPase" evidence="3">
    <location>
        <begin position="5"/>
        <end position="176"/>
    </location>
</feature>
<organism evidence="4 5">
    <name type="scientific">Fodinicola feengrottensis</name>
    <dbReference type="NCBI Taxonomy" id="435914"/>
    <lineage>
        <taxon>Bacteria</taxon>
        <taxon>Bacillati</taxon>
        <taxon>Actinomycetota</taxon>
        <taxon>Actinomycetes</taxon>
        <taxon>Mycobacteriales</taxon>
        <taxon>Fodinicola</taxon>
    </lineage>
</organism>
<proteinExistence type="predicted"/>
<dbReference type="Pfam" id="PF13191">
    <property type="entry name" value="AAA_16"/>
    <property type="match status" value="1"/>
</dbReference>
<dbReference type="PANTHER" id="PTHR16305:SF28">
    <property type="entry name" value="GUANYLATE CYCLASE DOMAIN-CONTAINING PROTEIN"/>
    <property type="match status" value="1"/>
</dbReference>